<keyword evidence="3 4" id="KW-0808">Transferase</keyword>
<dbReference type="InterPro" id="IPR000794">
    <property type="entry name" value="Beta-ketoacyl_synthase"/>
</dbReference>
<evidence type="ECO:0000256" key="4">
    <source>
        <dbReference type="RuleBase" id="RU003694"/>
    </source>
</evidence>
<evidence type="ECO:0000256" key="3">
    <source>
        <dbReference type="ARBA" id="ARBA00022679"/>
    </source>
</evidence>
<comment type="pathway">
    <text evidence="1">Lipid metabolism; fatty acid biosynthesis.</text>
</comment>
<evidence type="ECO:0000259" key="5">
    <source>
        <dbReference type="PROSITE" id="PS52004"/>
    </source>
</evidence>
<dbReference type="InterPro" id="IPR014031">
    <property type="entry name" value="Ketoacyl_synth_C"/>
</dbReference>
<dbReference type="InterPro" id="IPR020841">
    <property type="entry name" value="PKS_Beta-ketoAc_synthase_dom"/>
</dbReference>
<sequence>MSDSKNHADHLGRPVVVVTGVGVVSSLGKGKEENWKKLTSGISGIHAINRFKTDDLRTKIAGTVDFMELDTPMSAPALSFALAQSAGSEALGEAGLGNGEFPGPLFLAAPPVEMEWQHKMSVDGEINSDQQGYPRMLEAARARPHHDLHQLIQFNRTADLLSEEFGTRGLPISLSTACASGATAIQLGVEAIRRGETDAALCIGTDGSVTIEALIRFSLLSALSTQNDNPIKAAKPFSKDRDGFVMAEGAGALVLESLASAEKRGAEVLAVVKGAGEKADHFHRTRSSPDGAPVIAAMRCSLEDAGLGIDDIDYVNAHGTSTPENDRMEYNSLHEVFGDRIHQIPVSSNKSMIGHTLTAAGAIEAVFSVLTLRNGVVPPTINYDTPDPDIPLDVVPEKARAQKVRTVLSNSFGFGGQNACLVFADGIG</sequence>
<evidence type="ECO:0000256" key="1">
    <source>
        <dbReference type="ARBA" id="ARBA00005194"/>
    </source>
</evidence>
<evidence type="ECO:0000256" key="2">
    <source>
        <dbReference type="ARBA" id="ARBA00008467"/>
    </source>
</evidence>
<accession>A0ABW3FGZ3</accession>
<dbReference type="RefSeq" id="WP_377213628.1">
    <property type="nucleotide sequence ID" value="NZ_JBHTJV010000025.1"/>
</dbReference>
<name>A0ABW3FGZ3_9HYPH</name>
<organism evidence="6 7">
    <name type="scientific">Pseudahrensia aquimaris</name>
    <dbReference type="NCBI Taxonomy" id="744461"/>
    <lineage>
        <taxon>Bacteria</taxon>
        <taxon>Pseudomonadati</taxon>
        <taxon>Pseudomonadota</taxon>
        <taxon>Alphaproteobacteria</taxon>
        <taxon>Hyphomicrobiales</taxon>
        <taxon>Ahrensiaceae</taxon>
        <taxon>Pseudahrensia</taxon>
    </lineage>
</organism>
<keyword evidence="7" id="KW-1185">Reference proteome</keyword>
<gene>
    <name evidence="6" type="ORF">ACFQ14_15335</name>
</gene>
<dbReference type="EMBL" id="JBHTJV010000025">
    <property type="protein sequence ID" value="MFD0917776.1"/>
    <property type="molecule type" value="Genomic_DNA"/>
</dbReference>
<comment type="caution">
    <text evidence="6">The sequence shown here is derived from an EMBL/GenBank/DDBJ whole genome shotgun (WGS) entry which is preliminary data.</text>
</comment>
<dbReference type="CDD" id="cd00834">
    <property type="entry name" value="KAS_I_II"/>
    <property type="match status" value="1"/>
</dbReference>
<dbReference type="Pfam" id="PF02801">
    <property type="entry name" value="Ketoacyl-synt_C"/>
    <property type="match status" value="1"/>
</dbReference>
<feature type="domain" description="Ketosynthase family 3 (KS3)" evidence="5">
    <location>
        <begin position="13"/>
        <end position="425"/>
    </location>
</feature>
<protein>
    <submittedName>
        <fullName evidence="6">Beta-ketoacyl-ACP synthase</fullName>
        <ecNumber evidence="6">2.3.1.179</ecNumber>
    </submittedName>
</protein>
<dbReference type="PROSITE" id="PS52004">
    <property type="entry name" value="KS3_2"/>
    <property type="match status" value="1"/>
</dbReference>
<dbReference type="SMART" id="SM00825">
    <property type="entry name" value="PKS_KS"/>
    <property type="match status" value="1"/>
</dbReference>
<proteinExistence type="inferred from homology"/>
<dbReference type="EC" id="2.3.1.179" evidence="6"/>
<keyword evidence="6" id="KW-0012">Acyltransferase</keyword>
<dbReference type="Gene3D" id="3.40.47.10">
    <property type="match status" value="1"/>
</dbReference>
<dbReference type="Pfam" id="PF00109">
    <property type="entry name" value="ketoacyl-synt"/>
    <property type="match status" value="1"/>
</dbReference>
<evidence type="ECO:0000313" key="6">
    <source>
        <dbReference type="EMBL" id="MFD0917776.1"/>
    </source>
</evidence>
<dbReference type="GO" id="GO:0004315">
    <property type="term" value="F:3-oxoacyl-[acyl-carrier-protein] synthase activity"/>
    <property type="evidence" value="ECO:0007669"/>
    <property type="project" value="UniProtKB-EC"/>
</dbReference>
<dbReference type="PANTHER" id="PTHR11712:SF336">
    <property type="entry name" value="3-OXOACYL-[ACYL-CARRIER-PROTEIN] SYNTHASE, MITOCHONDRIAL"/>
    <property type="match status" value="1"/>
</dbReference>
<dbReference type="InterPro" id="IPR016039">
    <property type="entry name" value="Thiolase-like"/>
</dbReference>
<evidence type="ECO:0000313" key="7">
    <source>
        <dbReference type="Proteomes" id="UP001597101"/>
    </source>
</evidence>
<dbReference type="SUPFAM" id="SSF53901">
    <property type="entry name" value="Thiolase-like"/>
    <property type="match status" value="2"/>
</dbReference>
<dbReference type="PANTHER" id="PTHR11712">
    <property type="entry name" value="POLYKETIDE SYNTHASE-RELATED"/>
    <property type="match status" value="1"/>
</dbReference>
<dbReference type="PROSITE" id="PS00606">
    <property type="entry name" value="KS3_1"/>
    <property type="match status" value="1"/>
</dbReference>
<dbReference type="NCBIfam" id="NF005076">
    <property type="entry name" value="PRK06501.1"/>
    <property type="match status" value="1"/>
</dbReference>
<dbReference type="InterPro" id="IPR018201">
    <property type="entry name" value="Ketoacyl_synth_AS"/>
</dbReference>
<comment type="similarity">
    <text evidence="2 4">Belongs to the thiolase-like superfamily. Beta-ketoacyl-ACP synthases family.</text>
</comment>
<reference evidence="7" key="1">
    <citation type="journal article" date="2019" name="Int. J. Syst. Evol. Microbiol.">
        <title>The Global Catalogue of Microorganisms (GCM) 10K type strain sequencing project: providing services to taxonomists for standard genome sequencing and annotation.</title>
        <authorList>
            <consortium name="The Broad Institute Genomics Platform"/>
            <consortium name="The Broad Institute Genome Sequencing Center for Infectious Disease"/>
            <person name="Wu L."/>
            <person name="Ma J."/>
        </authorList>
    </citation>
    <scope>NUCLEOTIDE SEQUENCE [LARGE SCALE GENOMIC DNA]</scope>
    <source>
        <strain evidence="7">CCUG 60023</strain>
    </source>
</reference>
<dbReference type="Proteomes" id="UP001597101">
    <property type="component" value="Unassembled WGS sequence"/>
</dbReference>
<dbReference type="InterPro" id="IPR014030">
    <property type="entry name" value="Ketoacyl_synth_N"/>
</dbReference>